<dbReference type="EC" id="2.7.13.3" evidence="2"/>
<evidence type="ECO:0000256" key="7">
    <source>
        <dbReference type="ARBA" id="ARBA00022840"/>
    </source>
</evidence>
<dbReference type="InterPro" id="IPR003661">
    <property type="entry name" value="HisK_dim/P_dom"/>
</dbReference>
<dbReference type="GO" id="GO:0000155">
    <property type="term" value="F:phosphorelay sensor kinase activity"/>
    <property type="evidence" value="ECO:0007669"/>
    <property type="project" value="InterPro"/>
</dbReference>
<evidence type="ECO:0000313" key="10">
    <source>
        <dbReference type="EMBL" id="SVA68663.1"/>
    </source>
</evidence>
<evidence type="ECO:0000259" key="9">
    <source>
        <dbReference type="PROSITE" id="PS50109"/>
    </source>
</evidence>
<name>A0A381XWS1_9ZZZZ</name>
<evidence type="ECO:0000256" key="5">
    <source>
        <dbReference type="ARBA" id="ARBA00022741"/>
    </source>
</evidence>
<evidence type="ECO:0000256" key="3">
    <source>
        <dbReference type="ARBA" id="ARBA00022553"/>
    </source>
</evidence>
<dbReference type="Pfam" id="PF02518">
    <property type="entry name" value="HATPase_c"/>
    <property type="match status" value="1"/>
</dbReference>
<keyword evidence="5" id="KW-0547">Nucleotide-binding</keyword>
<dbReference type="EMBL" id="UINC01016503">
    <property type="protein sequence ID" value="SVA68663.1"/>
    <property type="molecule type" value="Genomic_DNA"/>
</dbReference>
<dbReference type="InterPro" id="IPR004358">
    <property type="entry name" value="Sig_transdc_His_kin-like_C"/>
</dbReference>
<dbReference type="PROSITE" id="PS50109">
    <property type="entry name" value="HIS_KIN"/>
    <property type="match status" value="1"/>
</dbReference>
<evidence type="ECO:0000256" key="2">
    <source>
        <dbReference type="ARBA" id="ARBA00012438"/>
    </source>
</evidence>
<dbReference type="InterPro" id="IPR005467">
    <property type="entry name" value="His_kinase_dom"/>
</dbReference>
<keyword evidence="3" id="KW-0597">Phosphoprotein</keyword>
<evidence type="ECO:0000256" key="1">
    <source>
        <dbReference type="ARBA" id="ARBA00000085"/>
    </source>
</evidence>
<dbReference type="SUPFAM" id="SSF47384">
    <property type="entry name" value="Homodimeric domain of signal transducing histidine kinase"/>
    <property type="match status" value="1"/>
</dbReference>
<protein>
    <recommendedName>
        <fullName evidence="2">histidine kinase</fullName>
        <ecNumber evidence="2">2.7.13.3</ecNumber>
    </recommendedName>
</protein>
<dbReference type="Gene3D" id="3.30.565.10">
    <property type="entry name" value="Histidine kinase-like ATPase, C-terminal domain"/>
    <property type="match status" value="1"/>
</dbReference>
<keyword evidence="6" id="KW-0418">Kinase</keyword>
<keyword evidence="4" id="KW-0808">Transferase</keyword>
<keyword evidence="7" id="KW-0067">ATP-binding</keyword>
<reference evidence="10" key="1">
    <citation type="submission" date="2018-05" db="EMBL/GenBank/DDBJ databases">
        <authorList>
            <person name="Lanie J.A."/>
            <person name="Ng W.-L."/>
            <person name="Kazmierczak K.M."/>
            <person name="Andrzejewski T.M."/>
            <person name="Davidsen T.M."/>
            <person name="Wayne K.J."/>
            <person name="Tettelin H."/>
            <person name="Glass J.I."/>
            <person name="Rusch D."/>
            <person name="Podicherti R."/>
            <person name="Tsui H.-C.T."/>
            <person name="Winkler M.E."/>
        </authorList>
    </citation>
    <scope>NUCLEOTIDE SEQUENCE</scope>
</reference>
<organism evidence="10">
    <name type="scientific">marine metagenome</name>
    <dbReference type="NCBI Taxonomy" id="408172"/>
    <lineage>
        <taxon>unclassified sequences</taxon>
        <taxon>metagenomes</taxon>
        <taxon>ecological metagenomes</taxon>
    </lineage>
</organism>
<dbReference type="InterPro" id="IPR050351">
    <property type="entry name" value="BphY/WalK/GraS-like"/>
</dbReference>
<dbReference type="SMART" id="SM00388">
    <property type="entry name" value="HisKA"/>
    <property type="match status" value="1"/>
</dbReference>
<feature type="domain" description="Histidine kinase" evidence="9">
    <location>
        <begin position="24"/>
        <end position="245"/>
    </location>
</feature>
<proteinExistence type="predicted"/>
<dbReference type="CDD" id="cd00082">
    <property type="entry name" value="HisKA"/>
    <property type="match status" value="1"/>
</dbReference>
<dbReference type="Pfam" id="PF00512">
    <property type="entry name" value="HisKA"/>
    <property type="match status" value="1"/>
</dbReference>
<dbReference type="PRINTS" id="PR00344">
    <property type="entry name" value="BCTRLSENSOR"/>
</dbReference>
<dbReference type="InterPro" id="IPR036890">
    <property type="entry name" value="HATPase_C_sf"/>
</dbReference>
<dbReference type="SUPFAM" id="SSF55874">
    <property type="entry name" value="ATPase domain of HSP90 chaperone/DNA topoisomerase II/histidine kinase"/>
    <property type="match status" value="1"/>
</dbReference>
<dbReference type="AlphaFoldDB" id="A0A381XWS1"/>
<dbReference type="GO" id="GO:0000156">
    <property type="term" value="F:phosphorelay response regulator activity"/>
    <property type="evidence" value="ECO:0007669"/>
    <property type="project" value="TreeGrafter"/>
</dbReference>
<dbReference type="GO" id="GO:0007234">
    <property type="term" value="P:osmosensory signaling via phosphorelay pathway"/>
    <property type="evidence" value="ECO:0007669"/>
    <property type="project" value="TreeGrafter"/>
</dbReference>
<comment type="catalytic activity">
    <reaction evidence="1">
        <text>ATP + protein L-histidine = ADP + protein N-phospho-L-histidine.</text>
        <dbReference type="EC" id="2.7.13.3"/>
    </reaction>
</comment>
<keyword evidence="8" id="KW-0902">Two-component regulatory system</keyword>
<evidence type="ECO:0000256" key="4">
    <source>
        <dbReference type="ARBA" id="ARBA00022679"/>
    </source>
</evidence>
<dbReference type="SMART" id="SM00387">
    <property type="entry name" value="HATPase_c"/>
    <property type="match status" value="1"/>
</dbReference>
<dbReference type="GO" id="GO:0005524">
    <property type="term" value="F:ATP binding"/>
    <property type="evidence" value="ECO:0007669"/>
    <property type="project" value="UniProtKB-KW"/>
</dbReference>
<dbReference type="InterPro" id="IPR003594">
    <property type="entry name" value="HATPase_dom"/>
</dbReference>
<dbReference type="Gene3D" id="1.10.287.130">
    <property type="match status" value="1"/>
</dbReference>
<dbReference type="PANTHER" id="PTHR42878:SF7">
    <property type="entry name" value="SENSOR HISTIDINE KINASE GLRK"/>
    <property type="match status" value="1"/>
</dbReference>
<evidence type="ECO:0000256" key="8">
    <source>
        <dbReference type="ARBA" id="ARBA00023012"/>
    </source>
</evidence>
<dbReference type="InterPro" id="IPR036097">
    <property type="entry name" value="HisK_dim/P_sf"/>
</dbReference>
<dbReference type="PANTHER" id="PTHR42878">
    <property type="entry name" value="TWO-COMPONENT HISTIDINE KINASE"/>
    <property type="match status" value="1"/>
</dbReference>
<dbReference type="GO" id="GO:0030295">
    <property type="term" value="F:protein kinase activator activity"/>
    <property type="evidence" value="ECO:0007669"/>
    <property type="project" value="TreeGrafter"/>
</dbReference>
<sequence>MENHAEQTRQLQQLLIQRQKWLGDASHELRGPLNAAAMSLNVVTRRDDLPDGVHATLRTAERHLLHMSDLVRDMFDTAKLENDAFELSVTADVPVYEIVEEIAEEFAANREVLSLRSVPDRTITATLDRDRIRQVVRNLVSNAVKYHQADKQATIAVLLHRIDDACFEIVVDDTPNGLGMTKSDLEALESGQPFWRAEAAKTVASGTGLGIQLSRKLVERSGGQLRYDSEFGSGTIATVQLPYSLRPDTNAI</sequence>
<evidence type="ECO:0000256" key="6">
    <source>
        <dbReference type="ARBA" id="ARBA00022777"/>
    </source>
</evidence>
<accession>A0A381XWS1</accession>
<gene>
    <name evidence="10" type="ORF">METZ01_LOCUS121517</name>
</gene>